<accession>A0A6J4U4S5</accession>
<evidence type="ECO:0000313" key="1">
    <source>
        <dbReference type="EMBL" id="CAA9538156.1"/>
    </source>
</evidence>
<proteinExistence type="predicted"/>
<dbReference type="PROSITE" id="PS51318">
    <property type="entry name" value="TAT"/>
    <property type="match status" value="1"/>
</dbReference>
<name>A0A6J4U4S5_9BACT</name>
<organism evidence="1">
    <name type="scientific">uncultured Thermomicrobiales bacterium</name>
    <dbReference type="NCBI Taxonomy" id="1645740"/>
    <lineage>
        <taxon>Bacteria</taxon>
        <taxon>Pseudomonadati</taxon>
        <taxon>Thermomicrobiota</taxon>
        <taxon>Thermomicrobia</taxon>
        <taxon>Thermomicrobiales</taxon>
        <taxon>environmental samples</taxon>
    </lineage>
</organism>
<protein>
    <submittedName>
        <fullName evidence="1">Uncharacterized protein</fullName>
    </submittedName>
</protein>
<reference evidence="1" key="1">
    <citation type="submission" date="2020-02" db="EMBL/GenBank/DDBJ databases">
        <authorList>
            <person name="Meier V. D."/>
        </authorList>
    </citation>
    <scope>NUCLEOTIDE SEQUENCE</scope>
    <source>
        <strain evidence="1">AVDCRST_MAG73</strain>
    </source>
</reference>
<dbReference type="InterPro" id="IPR006311">
    <property type="entry name" value="TAT_signal"/>
</dbReference>
<dbReference type="AlphaFoldDB" id="A0A6J4U4S5"/>
<sequence>MDGHRFDDLTRALASGTSRRSVLRGLIGGAAGLLVGVRGAAPARAAKAKTLVCHRTGSATNPWEQLLVGGEDLAEHQSHPGDAIAPDLGIDPNHCGDCGVVCPVGQVCEGSSCQIGCRIGGLFVAPGTDRPGNVCQSCQPALGTADWSPKDSTTTCATGDQCRENETCIGGFCGGGNAIFIPASTTCATYGCDPSFGITTAYATVGTPSGPTSCSGNQFVQTVCDGSGVSGQTTPVACFGLLVCADGSSCRTSCGVDADCIGAAFCDPVTGICAGDRALGGTCDRPDQCVSGFCVDGVCCDGACAGQCEACNAAGQCAPVTGAPVGGRAACASDGSACGGTCDGTTRATCAYPGAASGCRVATCTNGIATAAGVCTGTGACSDVTTTTCAPFLCGADACLAVCDGDEDCVAGAFCAANGVCQADGALGTTCADGAECESGFCVGGICSNQAACDGPCQAFNGGICGPRVCPADTPGPSGPCIEKRCVVTEDIPQGVCLSMKIPDGDSCGDGSEARECLGFLCVPEGTTACTQPTNLCLFNALDEETGECSQTTTCQPSACVEVTYCNYPLTLGPVNYGDEPQPNTDRSTVTCSFTPIDFGVCTQAGGCPDGTTCCGDVCRNLTCDFGNCGACGNNCSNPTIGRRGDVCRNGVCVDIPDEVRLQYG</sequence>
<gene>
    <name evidence="1" type="ORF">AVDCRST_MAG73-1623</name>
</gene>
<dbReference type="EMBL" id="CADCWE010000099">
    <property type="protein sequence ID" value="CAA9538156.1"/>
    <property type="molecule type" value="Genomic_DNA"/>
</dbReference>